<gene>
    <name evidence="2" type="primary">cas5e</name>
    <name evidence="2" type="ORF">OS129_10750</name>
</gene>
<proteinExistence type="predicted"/>
<protein>
    <submittedName>
        <fullName evidence="2">Type I-E CRISPR-associated protein Cas5/CasD</fullName>
    </submittedName>
</protein>
<dbReference type="Pfam" id="PF09704">
    <property type="entry name" value="Cas_Cas5d"/>
    <property type="match status" value="1"/>
</dbReference>
<organism evidence="2 3">
    <name type="scientific">Corynebacterium pygosceleis</name>
    <dbReference type="NCBI Taxonomy" id="2800406"/>
    <lineage>
        <taxon>Bacteria</taxon>
        <taxon>Bacillati</taxon>
        <taxon>Actinomycetota</taxon>
        <taxon>Actinomycetes</taxon>
        <taxon>Mycobacteriales</taxon>
        <taxon>Corynebacteriaceae</taxon>
        <taxon>Corynebacterium</taxon>
    </lineage>
</organism>
<evidence type="ECO:0000313" key="2">
    <source>
        <dbReference type="EMBL" id="MCX7469343.1"/>
    </source>
</evidence>
<dbReference type="EMBL" id="JAPMKU010000006">
    <property type="protein sequence ID" value="MCX7469343.1"/>
    <property type="molecule type" value="Genomic_DNA"/>
</dbReference>
<dbReference type="Proteomes" id="UP001071478">
    <property type="component" value="Unassembled WGS sequence"/>
</dbReference>
<keyword evidence="1" id="KW-0051">Antiviral defense</keyword>
<evidence type="ECO:0000256" key="1">
    <source>
        <dbReference type="ARBA" id="ARBA00023118"/>
    </source>
</evidence>
<name>A0A9Q4CBW9_9CORY</name>
<reference evidence="2" key="1">
    <citation type="submission" date="2022-11" db="EMBL/GenBank/DDBJ databases">
        <title>Corynebacterium sp. isolated from Penguins.</title>
        <authorList>
            <person name="Sedlar K."/>
            <person name="Svec P."/>
        </authorList>
    </citation>
    <scope>NUCLEOTIDE SEQUENCE</scope>
    <source>
        <strain evidence="2">P7374</strain>
    </source>
</reference>
<accession>A0A9Q4CBW9</accession>
<dbReference type="NCBIfam" id="TIGR01868">
    <property type="entry name" value="casD_Cas5e"/>
    <property type="match status" value="1"/>
</dbReference>
<dbReference type="GO" id="GO:0051607">
    <property type="term" value="P:defense response to virus"/>
    <property type="evidence" value="ECO:0007669"/>
    <property type="project" value="UniProtKB-KW"/>
</dbReference>
<dbReference type="InterPro" id="IPR010147">
    <property type="entry name" value="CRISPR-assoc_prot_CasD"/>
</dbReference>
<dbReference type="InterPro" id="IPR021124">
    <property type="entry name" value="CRISPR-assoc_prot_Cas5"/>
</dbReference>
<dbReference type="Gene3D" id="3.30.70.2660">
    <property type="match status" value="1"/>
</dbReference>
<evidence type="ECO:0000313" key="3">
    <source>
        <dbReference type="Proteomes" id="UP001071478"/>
    </source>
</evidence>
<dbReference type="RefSeq" id="WP_248168522.1">
    <property type="nucleotide sequence ID" value="NZ_JALNJA010000005.1"/>
</dbReference>
<comment type="caution">
    <text evidence="2">The sequence shown here is derived from an EMBL/GenBank/DDBJ whole genome shotgun (WGS) entry which is preliminary data.</text>
</comment>
<dbReference type="GO" id="GO:0003723">
    <property type="term" value="F:RNA binding"/>
    <property type="evidence" value="ECO:0007669"/>
    <property type="project" value="InterPro"/>
</dbReference>
<dbReference type="CDD" id="cd09756">
    <property type="entry name" value="Cas5_I-E"/>
    <property type="match status" value="1"/>
</dbReference>
<dbReference type="AlphaFoldDB" id="A0A9Q4CBW9"/>
<dbReference type="InterPro" id="IPR013422">
    <property type="entry name" value="CRISPR-assoc_prot_Cas5_N"/>
</dbReference>
<dbReference type="GO" id="GO:0043571">
    <property type="term" value="P:maintenance of CRISPR repeat elements"/>
    <property type="evidence" value="ECO:0007669"/>
    <property type="project" value="InterPro"/>
</dbReference>
<sequence length="241" mass="27020">MTVAVLQLAGPLQAWGSESRFKHRRTLDHPTKSGVIGLVAAALGRSRDEPVDDLASLRFGTRIDQPGRIITDFQTEIDWRMVDKGTALKKASKPLTHRDYLSDAVFLAALEGPDDQIAEISEALRAPVYPLFLGRRSCPPGRRVFLGIEETPLDRVLREHRWMATETHISSLGEPVRLHYNRDALPGEKFDELIRDTPRSFSDHARAHDMRGVVHGFTEPFSVNDNAQTTHDPMLLLRGEG</sequence>
<dbReference type="NCBIfam" id="TIGR02593">
    <property type="entry name" value="CRISPR_cas5"/>
    <property type="match status" value="1"/>
</dbReference>